<dbReference type="eggNOG" id="COG5646">
    <property type="taxonomic scope" value="Bacteria"/>
</dbReference>
<feature type="domain" description="YdhG-like" evidence="1">
    <location>
        <begin position="19"/>
        <end position="135"/>
    </location>
</feature>
<proteinExistence type="predicted"/>
<evidence type="ECO:0000313" key="3">
    <source>
        <dbReference type="Proteomes" id="UP000030152"/>
    </source>
</evidence>
<dbReference type="Pfam" id="PF08818">
    <property type="entry name" value="DUF1801"/>
    <property type="match status" value="1"/>
</dbReference>
<sequence>MQSAATSPQQYLDELPDDRKTAMTKLREVIVENLPPGFSERITYGMLGWVVPHETYPAGYHCTPELPLPFLSIASQKNFIALYTMSIYADKSIHDWFVAQYPNYVKTKLDMGKGCVRFKNINTIPYELIGQLVSKMTLQEWIDIYESNLKTK</sequence>
<protein>
    <recommendedName>
        <fullName evidence="1">YdhG-like domain-containing protein</fullName>
    </recommendedName>
</protein>
<dbReference type="Gene3D" id="3.90.1150.200">
    <property type="match status" value="1"/>
</dbReference>
<dbReference type="AlphaFoldDB" id="A0A0A2M1A4"/>
<name>A0A0A2M1A4_9FLAO</name>
<gene>
    <name evidence="2" type="ORF">Q765_17090</name>
</gene>
<dbReference type="InterPro" id="IPR014922">
    <property type="entry name" value="YdhG-like"/>
</dbReference>
<dbReference type="Proteomes" id="UP000030152">
    <property type="component" value="Unassembled WGS sequence"/>
</dbReference>
<reference evidence="2 3" key="1">
    <citation type="submission" date="2013-09" db="EMBL/GenBank/DDBJ databases">
        <authorList>
            <person name="Zeng Z."/>
            <person name="Chen C."/>
        </authorList>
    </citation>
    <scope>NUCLEOTIDE SEQUENCE [LARGE SCALE GENOMIC DNA]</scope>
    <source>
        <strain evidence="2 3">WB 3.3-2</strain>
    </source>
</reference>
<dbReference type="RefSeq" id="WP_020214033.1">
    <property type="nucleotide sequence ID" value="NZ_JRLX01000025.1"/>
</dbReference>
<accession>A0A0A2M1A4</accession>
<organism evidence="2 3">
    <name type="scientific">Flavobacterium rivuli WB 3.3-2 = DSM 21788</name>
    <dbReference type="NCBI Taxonomy" id="1121895"/>
    <lineage>
        <taxon>Bacteria</taxon>
        <taxon>Pseudomonadati</taxon>
        <taxon>Bacteroidota</taxon>
        <taxon>Flavobacteriia</taxon>
        <taxon>Flavobacteriales</taxon>
        <taxon>Flavobacteriaceae</taxon>
        <taxon>Flavobacterium</taxon>
    </lineage>
</organism>
<dbReference type="STRING" id="1121895.GCA_000378485_02861"/>
<evidence type="ECO:0000313" key="2">
    <source>
        <dbReference type="EMBL" id="KGO85213.1"/>
    </source>
</evidence>
<comment type="caution">
    <text evidence="2">The sequence shown here is derived from an EMBL/GenBank/DDBJ whole genome shotgun (WGS) entry which is preliminary data.</text>
</comment>
<keyword evidence="3" id="KW-1185">Reference proteome</keyword>
<dbReference type="OrthoDB" id="9813231at2"/>
<evidence type="ECO:0000259" key="1">
    <source>
        <dbReference type="Pfam" id="PF08818"/>
    </source>
</evidence>
<dbReference type="SUPFAM" id="SSF159888">
    <property type="entry name" value="YdhG-like"/>
    <property type="match status" value="1"/>
</dbReference>
<dbReference type="EMBL" id="JRLX01000025">
    <property type="protein sequence ID" value="KGO85213.1"/>
    <property type="molecule type" value="Genomic_DNA"/>
</dbReference>